<keyword evidence="2" id="KW-1185">Reference proteome</keyword>
<dbReference type="OrthoDB" id="3266451at2759"/>
<evidence type="ECO:0008006" key="3">
    <source>
        <dbReference type="Google" id="ProtNLM"/>
    </source>
</evidence>
<dbReference type="EMBL" id="JADNRY010000070">
    <property type="protein sequence ID" value="KAF9067697.1"/>
    <property type="molecule type" value="Genomic_DNA"/>
</dbReference>
<name>A0A9P5U6E5_9AGAR</name>
<evidence type="ECO:0000313" key="1">
    <source>
        <dbReference type="EMBL" id="KAF9067697.1"/>
    </source>
</evidence>
<comment type="caution">
    <text evidence="1">The sequence shown here is derived from an EMBL/GenBank/DDBJ whole genome shotgun (WGS) entry which is preliminary data.</text>
</comment>
<dbReference type="Proteomes" id="UP000772434">
    <property type="component" value="Unassembled WGS sequence"/>
</dbReference>
<reference evidence="1" key="1">
    <citation type="submission" date="2020-11" db="EMBL/GenBank/DDBJ databases">
        <authorList>
            <consortium name="DOE Joint Genome Institute"/>
            <person name="Ahrendt S."/>
            <person name="Riley R."/>
            <person name="Andreopoulos W."/>
            <person name="Labutti K."/>
            <person name="Pangilinan J."/>
            <person name="Ruiz-Duenas F.J."/>
            <person name="Barrasa J.M."/>
            <person name="Sanchez-Garcia M."/>
            <person name="Camarero S."/>
            <person name="Miyauchi S."/>
            <person name="Serrano A."/>
            <person name="Linde D."/>
            <person name="Babiker R."/>
            <person name="Drula E."/>
            <person name="Ayuso-Fernandez I."/>
            <person name="Pacheco R."/>
            <person name="Padilla G."/>
            <person name="Ferreira P."/>
            <person name="Barriuso J."/>
            <person name="Kellner H."/>
            <person name="Castanera R."/>
            <person name="Alfaro M."/>
            <person name="Ramirez L."/>
            <person name="Pisabarro A.G."/>
            <person name="Kuo A."/>
            <person name="Tritt A."/>
            <person name="Lipzen A."/>
            <person name="He G."/>
            <person name="Yan M."/>
            <person name="Ng V."/>
            <person name="Cullen D."/>
            <person name="Martin F."/>
            <person name="Rosso M.-N."/>
            <person name="Henrissat B."/>
            <person name="Hibbett D."/>
            <person name="Martinez A.T."/>
            <person name="Grigoriev I.V."/>
        </authorList>
    </citation>
    <scope>NUCLEOTIDE SEQUENCE</scope>
    <source>
        <strain evidence="1">AH 40177</strain>
    </source>
</reference>
<organism evidence="1 2">
    <name type="scientific">Rhodocollybia butyracea</name>
    <dbReference type="NCBI Taxonomy" id="206335"/>
    <lineage>
        <taxon>Eukaryota</taxon>
        <taxon>Fungi</taxon>
        <taxon>Dikarya</taxon>
        <taxon>Basidiomycota</taxon>
        <taxon>Agaricomycotina</taxon>
        <taxon>Agaricomycetes</taxon>
        <taxon>Agaricomycetidae</taxon>
        <taxon>Agaricales</taxon>
        <taxon>Marasmiineae</taxon>
        <taxon>Omphalotaceae</taxon>
        <taxon>Rhodocollybia</taxon>
    </lineage>
</organism>
<sequence>MAKYLSQRIEWLEKAEISFLKAKISDGETEIENLNLKTRKSRLTLQHRIDELEKLKNALSPIRRVPFDILSEIFILSCCDKDFGNRPKQTTTAIRYTPLILASVCVAWKTVTHKTPEIWAVLYLRLGDTKSRCKDQAWVQRWISRSRGLPLELHLQYSSGYIYFPLYRTREVMDTILSFRHRCSFLLAVLFISIT</sequence>
<accession>A0A9P5U6E5</accession>
<gene>
    <name evidence="1" type="ORF">BDP27DRAFT_1296055</name>
</gene>
<proteinExistence type="predicted"/>
<evidence type="ECO:0000313" key="2">
    <source>
        <dbReference type="Proteomes" id="UP000772434"/>
    </source>
</evidence>
<dbReference type="AlphaFoldDB" id="A0A9P5U6E5"/>
<protein>
    <recommendedName>
        <fullName evidence="3">F-box domain-containing protein</fullName>
    </recommendedName>
</protein>